<dbReference type="OrthoDB" id="9798341at2"/>
<organism evidence="1 2">
    <name type="scientific">Oryzomonas rubra</name>
    <dbReference type="NCBI Taxonomy" id="2509454"/>
    <lineage>
        <taxon>Bacteria</taxon>
        <taxon>Pseudomonadati</taxon>
        <taxon>Thermodesulfobacteriota</taxon>
        <taxon>Desulfuromonadia</taxon>
        <taxon>Geobacterales</taxon>
        <taxon>Geobacteraceae</taxon>
        <taxon>Oryzomonas</taxon>
    </lineage>
</organism>
<evidence type="ECO:0000313" key="1">
    <source>
        <dbReference type="EMBL" id="KAA0888123.1"/>
    </source>
</evidence>
<comment type="caution">
    <text evidence="1">The sequence shown here is derived from an EMBL/GenBank/DDBJ whole genome shotgun (WGS) entry which is preliminary data.</text>
</comment>
<sequence length="328" mass="36035">MEEIRMTGETSSWKASHNAAAKKILAVIVVVGLLICAGGVMAADIPLPPVNLGFTSFEDGIAFPGWLVEETIGYYHAGQFNDHEGSKIPGSNKVTTVNATTHIAYLSKFRLLGGYYGVEILLPVADVDLDASFGPRDRERGVGDLIVGPLVLQWTDHKLFGMPLFHRFGFDVTVPTGEYDRNRLANTGNNMVIINPYYAFTVLPTDKLELSARIHYLWNSENDKPFVGMEAGTVQPGQAFHANYSASYELLKGVRLGVNGYVLQQFTKDKIDGRSQADSEERVFGIGPGIKLDNRSGGVSLYLNSYFETGAENRPEGTKVVFRLTKTF</sequence>
<dbReference type="EMBL" id="SRSD01000012">
    <property type="protein sequence ID" value="KAA0888123.1"/>
    <property type="molecule type" value="Genomic_DNA"/>
</dbReference>
<dbReference type="RefSeq" id="WP_149309723.1">
    <property type="nucleotide sequence ID" value="NZ_SRSD01000012.1"/>
</dbReference>
<reference evidence="1 2" key="1">
    <citation type="submission" date="2019-04" db="EMBL/GenBank/DDBJ databases">
        <title>Geobacter ruber sp. nov., ferric-reducing bacteria isolated from paddy soil.</title>
        <authorList>
            <person name="Xu Z."/>
            <person name="Masuda Y."/>
            <person name="Itoh H."/>
            <person name="Senoo K."/>
        </authorList>
    </citation>
    <scope>NUCLEOTIDE SEQUENCE [LARGE SCALE GENOMIC DNA]</scope>
    <source>
        <strain evidence="1 2">Red88</strain>
    </source>
</reference>
<dbReference type="Proteomes" id="UP000324298">
    <property type="component" value="Unassembled WGS sequence"/>
</dbReference>
<proteinExistence type="predicted"/>
<dbReference type="Pfam" id="PF13557">
    <property type="entry name" value="Phenol_MetA_deg"/>
    <property type="match status" value="1"/>
</dbReference>
<dbReference type="InterPro" id="IPR025737">
    <property type="entry name" value="FApF"/>
</dbReference>
<evidence type="ECO:0008006" key="3">
    <source>
        <dbReference type="Google" id="ProtNLM"/>
    </source>
</evidence>
<dbReference type="AlphaFoldDB" id="A0A5A9X646"/>
<protein>
    <recommendedName>
        <fullName evidence="3">MetA-pathway of phenol degradation</fullName>
    </recommendedName>
</protein>
<evidence type="ECO:0000313" key="2">
    <source>
        <dbReference type="Proteomes" id="UP000324298"/>
    </source>
</evidence>
<keyword evidence="2" id="KW-1185">Reference proteome</keyword>
<accession>A0A5A9X646</accession>
<gene>
    <name evidence="1" type="ORF">ET418_17150</name>
</gene>
<name>A0A5A9X646_9BACT</name>